<dbReference type="AlphaFoldDB" id="A0A5J4TAY4"/>
<evidence type="ECO:0000256" key="1">
    <source>
        <dbReference type="SAM" id="Coils"/>
    </source>
</evidence>
<organism evidence="2 3">
    <name type="scientific">Streblomastix strix</name>
    <dbReference type="NCBI Taxonomy" id="222440"/>
    <lineage>
        <taxon>Eukaryota</taxon>
        <taxon>Metamonada</taxon>
        <taxon>Preaxostyla</taxon>
        <taxon>Oxymonadida</taxon>
        <taxon>Streblomastigidae</taxon>
        <taxon>Streblomastix</taxon>
    </lineage>
</organism>
<name>A0A5J4TAY4_9EUKA</name>
<sequence length="363" mass="43722">MKQSEAATVIQKRIRKWFNKREQQRRQLQQQIEKERQQDIELEKEIKEDLFDDDGIFDVNKYRNKQHQLRKQEQDQRKMKQQEAQELEHQQFLDKLHNVPEINIDILFETNYEEISDYIRTLDQYRYHQIEQDNEDIDVIMLCNAQNKEQFDRIKNLALSRHNRETSTLTYRSYNQIDDQKDEQINVNKIKSTSQYYDNVSSLEDIDNLLDKVFKKEKAFVFKIAMDLGVIIERVDGNAESQNISYKYVLPIDANSERRIPLEIRSNDSINQYKQYIRTVIGTMQERTNQDTHEKIIAIFSTMFFVFRFPLGGAAIPSLKQHIKRREIYYVDCKVNLCFWTAYSFITMPNTKDKRWKDLSRIA</sequence>
<feature type="coiled-coil region" evidence="1">
    <location>
        <begin position="14"/>
        <end position="90"/>
    </location>
</feature>
<evidence type="ECO:0000313" key="3">
    <source>
        <dbReference type="Proteomes" id="UP000324800"/>
    </source>
</evidence>
<keyword evidence="1" id="KW-0175">Coiled coil</keyword>
<gene>
    <name evidence="2" type="ORF">EZS28_049124</name>
</gene>
<comment type="caution">
    <text evidence="2">The sequence shown here is derived from an EMBL/GenBank/DDBJ whole genome shotgun (WGS) entry which is preliminary data.</text>
</comment>
<evidence type="ECO:0000313" key="2">
    <source>
        <dbReference type="EMBL" id="KAA6355349.1"/>
    </source>
</evidence>
<feature type="non-terminal residue" evidence="2">
    <location>
        <position position="363"/>
    </location>
</feature>
<dbReference type="Proteomes" id="UP000324800">
    <property type="component" value="Unassembled WGS sequence"/>
</dbReference>
<reference evidence="2 3" key="1">
    <citation type="submission" date="2019-03" db="EMBL/GenBank/DDBJ databases">
        <title>Single cell metagenomics reveals metabolic interactions within the superorganism composed of flagellate Streblomastix strix and complex community of Bacteroidetes bacteria on its surface.</title>
        <authorList>
            <person name="Treitli S.C."/>
            <person name="Kolisko M."/>
            <person name="Husnik F."/>
            <person name="Keeling P."/>
            <person name="Hampl V."/>
        </authorList>
    </citation>
    <scope>NUCLEOTIDE SEQUENCE [LARGE SCALE GENOMIC DNA]</scope>
    <source>
        <strain evidence="2">ST1C</strain>
    </source>
</reference>
<accession>A0A5J4TAY4</accession>
<dbReference type="EMBL" id="SNRW01034755">
    <property type="protein sequence ID" value="KAA6355349.1"/>
    <property type="molecule type" value="Genomic_DNA"/>
</dbReference>
<proteinExistence type="predicted"/>
<protein>
    <submittedName>
        <fullName evidence="2">Uncharacterized protein</fullName>
    </submittedName>
</protein>